<keyword evidence="1" id="KW-0732">Signal</keyword>
<dbReference type="Proteomes" id="UP000249300">
    <property type="component" value="Chromosome 1"/>
</dbReference>
<organism evidence="3 4">
    <name type="scientific">Porphyromonas crevioricanis</name>
    <dbReference type="NCBI Taxonomy" id="393921"/>
    <lineage>
        <taxon>Bacteria</taxon>
        <taxon>Pseudomonadati</taxon>
        <taxon>Bacteroidota</taxon>
        <taxon>Bacteroidia</taxon>
        <taxon>Bacteroidales</taxon>
        <taxon>Porphyromonadaceae</taxon>
        <taxon>Porphyromonas</taxon>
    </lineage>
</organism>
<evidence type="ECO:0000313" key="3">
    <source>
        <dbReference type="EMBL" id="SQH73308.1"/>
    </source>
</evidence>
<dbReference type="RefSeq" id="WP_023939391.1">
    <property type="nucleotide sequence ID" value="NZ_LS483447.1"/>
</dbReference>
<dbReference type="InterPro" id="IPR041700">
    <property type="entry name" value="OMP_b-brl_3"/>
</dbReference>
<keyword evidence="4" id="KW-1185">Reference proteome</keyword>
<dbReference type="Pfam" id="PF14905">
    <property type="entry name" value="OMP_b-brl_3"/>
    <property type="match status" value="1"/>
</dbReference>
<keyword evidence="3" id="KW-0675">Receptor</keyword>
<accession>A0A2X4PP38</accession>
<proteinExistence type="predicted"/>
<evidence type="ECO:0000256" key="1">
    <source>
        <dbReference type="SAM" id="SignalP"/>
    </source>
</evidence>
<dbReference type="KEGG" id="pcre:NCTC12858_01160"/>
<evidence type="ECO:0000313" key="4">
    <source>
        <dbReference type="Proteomes" id="UP000249300"/>
    </source>
</evidence>
<feature type="signal peptide" evidence="1">
    <location>
        <begin position="1"/>
        <end position="24"/>
    </location>
</feature>
<name>A0A2X4PP38_9PORP</name>
<dbReference type="EMBL" id="LS483447">
    <property type="protein sequence ID" value="SQH73308.1"/>
    <property type="molecule type" value="Genomic_DNA"/>
</dbReference>
<feature type="chain" id="PRO_5016111484" evidence="1">
    <location>
        <begin position="25"/>
        <end position="769"/>
    </location>
</feature>
<gene>
    <name evidence="3" type="ORF">NCTC12858_01160</name>
</gene>
<evidence type="ECO:0000259" key="2">
    <source>
        <dbReference type="Pfam" id="PF14905"/>
    </source>
</evidence>
<sequence length="769" mass="87133">MTISCNKVLITVVMLLGTVHWCCAQSAFSLLGKVIDDKGDALVGAYIELLVSESAAPIETIITNHLGEFYVSAEKEIRIIRVQYIGFERKVLQAPFSSPLLIKMKEIPLELEEVTVTGQSSSRITNDGIKFSPTRLQKALPNITHYLAQLPFVEKSGSGFTVVGRGAAVVYIDNRKLEDLQELKELKMEDVLSVDVLPNPGAFYDADVRAVIKIRTKGKKAGIGAEIASSVIHSECTEYWNRGKFSYNTPTLSWQSSLAYDYDPTRAQLDIVQLMTKNQSSSVKYNSTEEQLYRNLFLRNSLVYSPNKSNSLGVSLTYSHAHWKTDIVNGLHYTDAVSNIEFEQKSNSKSPSHKWTGNLFYNYSDKRWDLLFNTDLYRGNNSNVMTSMSSDHTVEPNVNTHSEGSNFLTYSQAVASYKVSDRINVQFGADYAYTSVSQTYQVGGSHATLSPFDIRTYQHRYASYATVQYALQPLSFVVGLRHEALSIKRKDEAQLGARKLFSRSRLYPSASISMSKKAFQSQLSYSMKTEYPAYNQLRAGLNYSSPYLYEGGNPDLRPETRHELSLLNRYMKSSLMINYTAVVDQIIQVPTLYADNIMLYRPDNHGVNKYLSLSISQRINWGDFWKCALRMDYQTQWMHVAGFTRERGDGYMLKVDNTISPGNHVQCFVNGAYRSASENGLFKIPRAWNLDVALNLSLLSDRLNIYLECADIFSTLHGKRAYDGEHITMDYSRNYQTRTFTIYVSYKLSNLISGKKYKGNTTNDEIKRL</sequence>
<dbReference type="SUPFAM" id="SSF56935">
    <property type="entry name" value="Porins"/>
    <property type="match status" value="1"/>
</dbReference>
<reference evidence="3 4" key="1">
    <citation type="submission" date="2018-06" db="EMBL/GenBank/DDBJ databases">
        <authorList>
            <consortium name="Pathogen Informatics"/>
            <person name="Doyle S."/>
        </authorList>
    </citation>
    <scope>NUCLEOTIDE SEQUENCE [LARGE SCALE GENOMIC DNA]</scope>
    <source>
        <strain evidence="3 4">NCTC12858</strain>
    </source>
</reference>
<dbReference type="AlphaFoldDB" id="A0A2X4PP38"/>
<protein>
    <submittedName>
        <fullName evidence="3">Outer membrane cobalamin receptor protein</fullName>
    </submittedName>
</protein>
<feature type="domain" description="Outer membrane protein beta-barrel" evidence="2">
    <location>
        <begin position="349"/>
        <end position="746"/>
    </location>
</feature>